<dbReference type="CDD" id="cd00609">
    <property type="entry name" value="AAT_like"/>
    <property type="match status" value="1"/>
</dbReference>
<protein>
    <submittedName>
        <fullName evidence="6">PLP-dependent aminotransferase family protein</fullName>
    </submittedName>
</protein>
<dbReference type="Proteomes" id="UP001518140">
    <property type="component" value="Unassembled WGS sequence"/>
</dbReference>
<dbReference type="EMBL" id="JAAKZX010000170">
    <property type="protein sequence ID" value="NGO47248.1"/>
    <property type="molecule type" value="Genomic_DNA"/>
</dbReference>
<dbReference type="InterPro" id="IPR050859">
    <property type="entry name" value="Class-I_PLP-dep_aminotransf"/>
</dbReference>
<accession>A0ABX0DZ76</accession>
<dbReference type="Gene3D" id="3.90.1150.10">
    <property type="entry name" value="Aspartate Aminotransferase, domain 1"/>
    <property type="match status" value="1"/>
</dbReference>
<evidence type="ECO:0000256" key="2">
    <source>
        <dbReference type="ARBA" id="ARBA00022576"/>
    </source>
</evidence>
<dbReference type="Pfam" id="PF00155">
    <property type="entry name" value="Aminotran_1_2"/>
    <property type="match status" value="1"/>
</dbReference>
<evidence type="ECO:0000256" key="4">
    <source>
        <dbReference type="ARBA" id="ARBA00022898"/>
    </source>
</evidence>
<dbReference type="Gene3D" id="3.40.640.10">
    <property type="entry name" value="Type I PLP-dependent aspartate aminotransferase-like (Major domain)"/>
    <property type="match status" value="1"/>
</dbReference>
<comment type="cofactor">
    <cofactor evidence="1">
        <name>pyridoxal 5'-phosphate</name>
        <dbReference type="ChEBI" id="CHEBI:597326"/>
    </cofactor>
</comment>
<comment type="caution">
    <text evidence="6">The sequence shown here is derived from an EMBL/GenBank/DDBJ whole genome shotgun (WGS) entry which is preliminary data.</text>
</comment>
<keyword evidence="2 6" id="KW-0032">Aminotransferase</keyword>
<dbReference type="InterPro" id="IPR015421">
    <property type="entry name" value="PyrdxlP-dep_Trfase_major"/>
</dbReference>
<evidence type="ECO:0000256" key="3">
    <source>
        <dbReference type="ARBA" id="ARBA00022679"/>
    </source>
</evidence>
<keyword evidence="3" id="KW-0808">Transferase</keyword>
<dbReference type="InterPro" id="IPR015424">
    <property type="entry name" value="PyrdxlP-dep_Trfase"/>
</dbReference>
<dbReference type="PANTHER" id="PTHR42790:SF19">
    <property type="entry name" value="KYNURENINE_ALPHA-AMINOADIPATE AMINOTRANSFERASE, MITOCHONDRIAL"/>
    <property type="match status" value="1"/>
</dbReference>
<dbReference type="GO" id="GO:0008483">
    <property type="term" value="F:transaminase activity"/>
    <property type="evidence" value="ECO:0007669"/>
    <property type="project" value="UniProtKB-KW"/>
</dbReference>
<keyword evidence="4" id="KW-0663">Pyridoxal phosphate</keyword>
<dbReference type="InterPro" id="IPR015422">
    <property type="entry name" value="PyrdxlP-dep_Trfase_small"/>
</dbReference>
<feature type="domain" description="Aminotransferase class I/classII large" evidence="5">
    <location>
        <begin position="50"/>
        <end position="390"/>
    </location>
</feature>
<dbReference type="InterPro" id="IPR004839">
    <property type="entry name" value="Aminotransferase_I/II_large"/>
</dbReference>
<sequence length="409" mass="43648">MERRVPPPEPAARAVAAGSSVIRAALALTARPEVISLAGGLPASELIDTEGIRAAYDSVLHESGHRVLQYSITEGDPQLREIIAVRLAGQGLPSNPEQLLVTTGAQQALALLAHTLLEPGDAVVVEDPTYLAALQCFASVGARVIPVPTDDEGIVVDALAKIAVTERPKLLYLVPTFQNPTGRTLPMDRRRAVARLAAERGFWIAEDDPYSELRFRGEHVPRIASLSEAADRTVLLGSLSKVLAPGMRLGWLHAPPGLRHVCTLSKQALDLHTSAVDQAAAARYLTEHDLDSRLVHARATYGERCDVLLDELSQVLPSGSTWSRPEGGMFVWVRLPRGFDATALLPDAVANGVAYVPGAPFFAGPGDPATLRMSFATHDPARIRVGVRRLAQVFTQPGGGIIPAMSGTT</sequence>
<evidence type="ECO:0000313" key="7">
    <source>
        <dbReference type="Proteomes" id="UP001518140"/>
    </source>
</evidence>
<gene>
    <name evidence="6" type="ORF">G6048_35850</name>
</gene>
<evidence type="ECO:0000259" key="5">
    <source>
        <dbReference type="Pfam" id="PF00155"/>
    </source>
</evidence>
<reference evidence="6 7" key="1">
    <citation type="submission" date="2020-02" db="EMBL/GenBank/DDBJ databases">
        <title>Whole-genome analyses of novel actinobacteria.</title>
        <authorList>
            <person name="Sahin N."/>
            <person name="Tokatli A."/>
        </authorList>
    </citation>
    <scope>NUCLEOTIDE SEQUENCE [LARGE SCALE GENOMIC DNA]</scope>
    <source>
        <strain evidence="6 7">YC419</strain>
    </source>
</reference>
<evidence type="ECO:0000256" key="1">
    <source>
        <dbReference type="ARBA" id="ARBA00001933"/>
    </source>
</evidence>
<evidence type="ECO:0000313" key="6">
    <source>
        <dbReference type="EMBL" id="NGO47248.1"/>
    </source>
</evidence>
<dbReference type="RefSeq" id="WP_165343770.1">
    <property type="nucleotide sequence ID" value="NZ_JAAKZX010000170.1"/>
</dbReference>
<organism evidence="6 7">
    <name type="scientific">Streptomyces ureilyticus</name>
    <dbReference type="NCBI Taxonomy" id="1775131"/>
    <lineage>
        <taxon>Bacteria</taxon>
        <taxon>Bacillati</taxon>
        <taxon>Actinomycetota</taxon>
        <taxon>Actinomycetes</taxon>
        <taxon>Kitasatosporales</taxon>
        <taxon>Streptomycetaceae</taxon>
        <taxon>Streptomyces</taxon>
    </lineage>
</organism>
<keyword evidence="7" id="KW-1185">Reference proteome</keyword>
<dbReference type="SUPFAM" id="SSF53383">
    <property type="entry name" value="PLP-dependent transferases"/>
    <property type="match status" value="1"/>
</dbReference>
<name>A0ABX0DZ76_9ACTN</name>
<proteinExistence type="predicted"/>
<dbReference type="PANTHER" id="PTHR42790">
    <property type="entry name" value="AMINOTRANSFERASE"/>
    <property type="match status" value="1"/>
</dbReference>